<dbReference type="AlphaFoldDB" id="A0A5E4VSA2"/>
<keyword evidence="3" id="KW-1185">Reference proteome</keyword>
<reference evidence="2 3" key="1">
    <citation type="submission" date="2019-08" db="EMBL/GenBank/DDBJ databases">
        <authorList>
            <person name="Peeters C."/>
        </authorList>
    </citation>
    <scope>NUCLEOTIDE SEQUENCE [LARGE SCALE GENOMIC DNA]</scope>
    <source>
        <strain evidence="2 3">LMG 31112</strain>
    </source>
</reference>
<feature type="domain" description="BetI-type transcriptional repressor C-terminal" evidence="1">
    <location>
        <begin position="56"/>
        <end position="153"/>
    </location>
</feature>
<dbReference type="InterPro" id="IPR039538">
    <property type="entry name" value="BetI_C"/>
</dbReference>
<dbReference type="Proteomes" id="UP000343317">
    <property type="component" value="Unassembled WGS sequence"/>
</dbReference>
<evidence type="ECO:0000313" key="3">
    <source>
        <dbReference type="Proteomes" id="UP000343317"/>
    </source>
</evidence>
<protein>
    <recommendedName>
        <fullName evidence="1">BetI-type transcriptional repressor C-terminal domain-containing protein</fullName>
    </recommendedName>
</protein>
<dbReference type="InterPro" id="IPR036271">
    <property type="entry name" value="Tet_transcr_reg_TetR-rel_C_sf"/>
</dbReference>
<proteinExistence type="predicted"/>
<dbReference type="EMBL" id="CABPSM010000007">
    <property type="protein sequence ID" value="VVE13815.1"/>
    <property type="molecule type" value="Genomic_DNA"/>
</dbReference>
<dbReference type="SUPFAM" id="SSF48498">
    <property type="entry name" value="Tetracyclin repressor-like, C-terminal domain"/>
    <property type="match status" value="1"/>
</dbReference>
<gene>
    <name evidence="2" type="ORF">PHO31112_02767</name>
</gene>
<evidence type="ECO:0000313" key="2">
    <source>
        <dbReference type="EMBL" id="VVE13815.1"/>
    </source>
</evidence>
<dbReference type="Pfam" id="PF13977">
    <property type="entry name" value="TetR_C_6"/>
    <property type="match status" value="1"/>
</dbReference>
<dbReference type="Gene3D" id="1.10.357.10">
    <property type="entry name" value="Tetracycline Repressor, domain 2"/>
    <property type="match status" value="1"/>
</dbReference>
<accession>A0A5E4VSA2</accession>
<name>A0A5E4VSA2_9BURK</name>
<evidence type="ECO:0000259" key="1">
    <source>
        <dbReference type="Pfam" id="PF13977"/>
    </source>
</evidence>
<sequence>MSPGNLFHYFPTKASIIEAIAQDEQLATAEIFEKWSGAEDALTAIEEIVVEWMRLASEPTYARISIEVGAEASRNPDIKALFLVNDQRVKGRMITLIERGIRQGAIDAALAPDLLASWLIALAEGAVGRVVFESKFDLSAHEPVFRRIVRRTLQK</sequence>
<organism evidence="2 3">
    <name type="scientific">Pandoraea horticolens</name>
    <dbReference type="NCBI Taxonomy" id="2508298"/>
    <lineage>
        <taxon>Bacteria</taxon>
        <taxon>Pseudomonadati</taxon>
        <taxon>Pseudomonadota</taxon>
        <taxon>Betaproteobacteria</taxon>
        <taxon>Burkholderiales</taxon>
        <taxon>Burkholderiaceae</taxon>
        <taxon>Pandoraea</taxon>
    </lineage>
</organism>